<evidence type="ECO:0000256" key="1">
    <source>
        <dbReference type="ARBA" id="ARBA00004651"/>
    </source>
</evidence>
<feature type="transmembrane region" description="Helical" evidence="6">
    <location>
        <begin position="208"/>
        <end position="229"/>
    </location>
</feature>
<feature type="transmembrane region" description="Helical" evidence="6">
    <location>
        <begin position="235"/>
        <end position="255"/>
    </location>
</feature>
<dbReference type="InterPro" id="IPR022791">
    <property type="entry name" value="L-PG_synthase/AglD"/>
</dbReference>
<evidence type="ECO:0000256" key="3">
    <source>
        <dbReference type="ARBA" id="ARBA00022692"/>
    </source>
</evidence>
<name>A0A381PAQ8_9ZZZZ</name>
<evidence type="ECO:0000313" key="7">
    <source>
        <dbReference type="EMBL" id="SUZ63397.1"/>
    </source>
</evidence>
<dbReference type="GO" id="GO:0005886">
    <property type="term" value="C:plasma membrane"/>
    <property type="evidence" value="ECO:0007669"/>
    <property type="project" value="UniProtKB-SubCell"/>
</dbReference>
<sequence length="316" mass="35665">MKRYIKILAPILLGFFFIYLTFNITTSEERLLIWSYIKSAKIEFVIAAMIFGAFADVIRGLRWRFLAKASGHSSNYLVSIASVFMCYSSNLIITRSGEILRATVLSGYNKIPLGKTFGTIAAERVIDMTIALIILILVWILQYEIIIESFFDDDFFFYIEDNISYIIGLGLAILIITSIVLVKINSIKKFFLSIVEGLLSLTKLNRDFPIFILSTLVIWASYFTAFYMIKFSIVEFSIIPAELIFPAFVVSVFSISLSNHGLGVYPFAISLFLLEFNINAEIGLAYGWLAWSCQAIITLIFGGLSFFVLPLLNSSD</sequence>
<evidence type="ECO:0000256" key="4">
    <source>
        <dbReference type="ARBA" id="ARBA00022989"/>
    </source>
</evidence>
<evidence type="ECO:0000256" key="6">
    <source>
        <dbReference type="SAM" id="Phobius"/>
    </source>
</evidence>
<evidence type="ECO:0000256" key="2">
    <source>
        <dbReference type="ARBA" id="ARBA00022475"/>
    </source>
</evidence>
<protein>
    <recommendedName>
        <fullName evidence="8">TIGR00374 family protein</fullName>
    </recommendedName>
</protein>
<dbReference type="PANTHER" id="PTHR39087">
    <property type="entry name" value="UPF0104 MEMBRANE PROTEIN MJ1595"/>
    <property type="match status" value="1"/>
</dbReference>
<evidence type="ECO:0000256" key="5">
    <source>
        <dbReference type="ARBA" id="ARBA00023136"/>
    </source>
</evidence>
<feature type="transmembrane region" description="Helical" evidence="6">
    <location>
        <begin position="125"/>
        <end position="143"/>
    </location>
</feature>
<keyword evidence="5 6" id="KW-0472">Membrane</keyword>
<evidence type="ECO:0008006" key="8">
    <source>
        <dbReference type="Google" id="ProtNLM"/>
    </source>
</evidence>
<dbReference type="PANTHER" id="PTHR39087:SF2">
    <property type="entry name" value="UPF0104 MEMBRANE PROTEIN MJ1595"/>
    <property type="match status" value="1"/>
</dbReference>
<dbReference type="Pfam" id="PF03706">
    <property type="entry name" value="LPG_synthase_TM"/>
    <property type="match status" value="1"/>
</dbReference>
<keyword evidence="3 6" id="KW-0812">Transmembrane</keyword>
<comment type="subcellular location">
    <subcellularLocation>
        <location evidence="1">Cell membrane</location>
        <topology evidence="1">Multi-pass membrane protein</topology>
    </subcellularLocation>
</comment>
<feature type="transmembrane region" description="Helical" evidence="6">
    <location>
        <begin position="7"/>
        <end position="24"/>
    </location>
</feature>
<feature type="transmembrane region" description="Helical" evidence="6">
    <location>
        <begin position="44"/>
        <end position="61"/>
    </location>
</feature>
<dbReference type="AlphaFoldDB" id="A0A381PAQ8"/>
<reference evidence="7" key="1">
    <citation type="submission" date="2018-05" db="EMBL/GenBank/DDBJ databases">
        <authorList>
            <person name="Lanie J.A."/>
            <person name="Ng W.-L."/>
            <person name="Kazmierczak K.M."/>
            <person name="Andrzejewski T.M."/>
            <person name="Davidsen T.M."/>
            <person name="Wayne K.J."/>
            <person name="Tettelin H."/>
            <person name="Glass J.I."/>
            <person name="Rusch D."/>
            <person name="Podicherti R."/>
            <person name="Tsui H.-C.T."/>
            <person name="Winkler M.E."/>
        </authorList>
    </citation>
    <scope>NUCLEOTIDE SEQUENCE</scope>
</reference>
<organism evidence="7">
    <name type="scientific">marine metagenome</name>
    <dbReference type="NCBI Taxonomy" id="408172"/>
    <lineage>
        <taxon>unclassified sequences</taxon>
        <taxon>metagenomes</taxon>
        <taxon>ecological metagenomes</taxon>
    </lineage>
</organism>
<accession>A0A381PAQ8</accession>
<feature type="transmembrane region" description="Helical" evidence="6">
    <location>
        <begin position="262"/>
        <end position="282"/>
    </location>
</feature>
<proteinExistence type="predicted"/>
<feature type="transmembrane region" description="Helical" evidence="6">
    <location>
        <begin position="163"/>
        <end position="182"/>
    </location>
</feature>
<keyword evidence="2" id="KW-1003">Cell membrane</keyword>
<feature type="transmembrane region" description="Helical" evidence="6">
    <location>
        <begin position="288"/>
        <end position="312"/>
    </location>
</feature>
<gene>
    <name evidence="7" type="ORF">METZ01_LOCUS16251</name>
</gene>
<dbReference type="EMBL" id="UINC01000916">
    <property type="protein sequence ID" value="SUZ63397.1"/>
    <property type="molecule type" value="Genomic_DNA"/>
</dbReference>
<keyword evidence="4 6" id="KW-1133">Transmembrane helix</keyword>